<dbReference type="Gene3D" id="3.10.580.10">
    <property type="entry name" value="CBS-domain"/>
    <property type="match status" value="1"/>
</dbReference>
<dbReference type="InterPro" id="IPR046342">
    <property type="entry name" value="CBS_dom_sf"/>
</dbReference>
<dbReference type="InterPro" id="IPR016169">
    <property type="entry name" value="FAD-bd_PCMH_sub2"/>
</dbReference>
<evidence type="ECO:0000256" key="5">
    <source>
        <dbReference type="ARBA" id="ARBA00022737"/>
    </source>
</evidence>
<feature type="region of interest" description="Disordered" evidence="11">
    <location>
        <begin position="425"/>
        <end position="453"/>
    </location>
</feature>
<dbReference type="PANTHER" id="PTHR43099">
    <property type="entry name" value="UPF0053 PROTEIN YRKA"/>
    <property type="match status" value="1"/>
</dbReference>
<dbReference type="PROSITE" id="PS51371">
    <property type="entry name" value="CBS"/>
    <property type="match status" value="1"/>
</dbReference>
<feature type="domain" description="CNNM transmembrane" evidence="14">
    <location>
        <begin position="1"/>
        <end position="199"/>
    </location>
</feature>
<organism evidence="15">
    <name type="scientific">uncultured Solirubrobacterales bacterium</name>
    <dbReference type="NCBI Taxonomy" id="768556"/>
    <lineage>
        <taxon>Bacteria</taxon>
        <taxon>Bacillati</taxon>
        <taxon>Actinomycetota</taxon>
        <taxon>Thermoleophilia</taxon>
        <taxon>Solirubrobacterales</taxon>
        <taxon>environmental samples</taxon>
    </lineage>
</organism>
<dbReference type="InterPro" id="IPR036318">
    <property type="entry name" value="FAD-bd_PCMH-like_sf"/>
</dbReference>
<dbReference type="AlphaFoldDB" id="A0A6J4RRE0"/>
<dbReference type="InterPro" id="IPR044751">
    <property type="entry name" value="Ion_transp-like_CBS"/>
</dbReference>
<evidence type="ECO:0000259" key="14">
    <source>
        <dbReference type="PROSITE" id="PS51846"/>
    </source>
</evidence>
<dbReference type="CDD" id="cd04590">
    <property type="entry name" value="CBS_pair_CorC_HlyC_assoc"/>
    <property type="match status" value="1"/>
</dbReference>
<dbReference type="EMBL" id="CADCVU010000009">
    <property type="protein sequence ID" value="CAA9479716.1"/>
    <property type="molecule type" value="Genomic_DNA"/>
</dbReference>
<reference evidence="15" key="1">
    <citation type="submission" date="2020-02" db="EMBL/GenBank/DDBJ databases">
        <authorList>
            <person name="Meier V. D."/>
        </authorList>
    </citation>
    <scope>NUCLEOTIDE SEQUENCE</scope>
    <source>
        <strain evidence="15">AVDCRST_MAG45</strain>
    </source>
</reference>
<dbReference type="InterPro" id="IPR002550">
    <property type="entry name" value="CNNM"/>
</dbReference>
<keyword evidence="4 10" id="KW-0812">Transmembrane</keyword>
<feature type="transmembrane region" description="Helical" evidence="12">
    <location>
        <begin position="94"/>
        <end position="115"/>
    </location>
</feature>
<gene>
    <name evidence="15" type="ORF">AVDCRST_MAG45-85</name>
</gene>
<dbReference type="SUPFAM" id="SSF56176">
    <property type="entry name" value="FAD-binding/transporter-associated domain-like"/>
    <property type="match status" value="1"/>
</dbReference>
<feature type="transmembrane region" description="Helical" evidence="12">
    <location>
        <begin position="6"/>
        <end position="25"/>
    </location>
</feature>
<dbReference type="PANTHER" id="PTHR43099:SF5">
    <property type="entry name" value="HLYC_CORC FAMILY TRANSPORTER"/>
    <property type="match status" value="1"/>
</dbReference>
<sequence length="453" mass="48043">MILELIVTFLLVVANGFFVATEFAITRMRPAQVTDLEGAGRAGAGSVRHAVDHIDAYLAACQLGITMASLGLGVVGERVFHDLLEGVLGDQTRIFSIGLAGLFAFLIITLLHVVLGELAPKSLALSRTQPISLAVATPMRIFYTATKPLVDLFNGLGNLVLKPFGIPPAREAGHAPASEDELRTLIGQSSEQGLIDAQEQRFADNVFSFGDRRAREIMVPRPEVTVLTVGEGGEAAARHARGTGYTRFPLCEDDGGLDAVVGLLNVKDLLTAPTGLADTDLRELARPLPRISDATLVNELLRELRRSRQHMALVVDEHGTGVGVVTLEDVLEEIVGEIEDEFDPPGAELVRREGETVVIDGTAPLRLVQEELGIELADAHEATIGGHVVEGLGRLPRHGETVELGGRSVEVTGVGEARVQELRAEAVSRDGGDGGDPGAASDGARESGGREDA</sequence>
<comment type="subcellular location">
    <subcellularLocation>
        <location evidence="1">Cell membrane</location>
        <topology evidence="1">Multi-pass membrane protein</topology>
    </subcellularLocation>
</comment>
<dbReference type="Pfam" id="PF03471">
    <property type="entry name" value="CorC_HlyC"/>
    <property type="match status" value="1"/>
</dbReference>
<accession>A0A6J4RRE0</accession>
<name>A0A6J4RRE0_9ACTN</name>
<dbReference type="PROSITE" id="PS51846">
    <property type="entry name" value="CNNM"/>
    <property type="match status" value="1"/>
</dbReference>
<evidence type="ECO:0000259" key="13">
    <source>
        <dbReference type="PROSITE" id="PS51371"/>
    </source>
</evidence>
<evidence type="ECO:0000256" key="9">
    <source>
        <dbReference type="PROSITE-ProRule" id="PRU00703"/>
    </source>
</evidence>
<evidence type="ECO:0000256" key="7">
    <source>
        <dbReference type="ARBA" id="ARBA00023122"/>
    </source>
</evidence>
<evidence type="ECO:0000256" key="6">
    <source>
        <dbReference type="ARBA" id="ARBA00022989"/>
    </source>
</evidence>
<dbReference type="Pfam" id="PF00571">
    <property type="entry name" value="CBS"/>
    <property type="match status" value="1"/>
</dbReference>
<evidence type="ECO:0000256" key="2">
    <source>
        <dbReference type="ARBA" id="ARBA00006337"/>
    </source>
</evidence>
<evidence type="ECO:0000256" key="1">
    <source>
        <dbReference type="ARBA" id="ARBA00004651"/>
    </source>
</evidence>
<keyword evidence="8 10" id="KW-0472">Membrane</keyword>
<dbReference type="SMART" id="SM01091">
    <property type="entry name" value="CorC_HlyC"/>
    <property type="match status" value="1"/>
</dbReference>
<evidence type="ECO:0000256" key="10">
    <source>
        <dbReference type="PROSITE-ProRule" id="PRU01193"/>
    </source>
</evidence>
<evidence type="ECO:0000256" key="4">
    <source>
        <dbReference type="ARBA" id="ARBA00022692"/>
    </source>
</evidence>
<keyword evidence="5" id="KW-0677">Repeat</keyword>
<evidence type="ECO:0000313" key="15">
    <source>
        <dbReference type="EMBL" id="CAA9479716.1"/>
    </source>
</evidence>
<dbReference type="GO" id="GO:0005886">
    <property type="term" value="C:plasma membrane"/>
    <property type="evidence" value="ECO:0007669"/>
    <property type="project" value="UniProtKB-SubCell"/>
</dbReference>
<dbReference type="InterPro" id="IPR000644">
    <property type="entry name" value="CBS_dom"/>
</dbReference>
<keyword evidence="3" id="KW-1003">Cell membrane</keyword>
<evidence type="ECO:0000256" key="8">
    <source>
        <dbReference type="ARBA" id="ARBA00023136"/>
    </source>
</evidence>
<protein>
    <submittedName>
        <fullName evidence="15">Magnesium and cobalt efflux protein CorC</fullName>
    </submittedName>
</protein>
<dbReference type="Pfam" id="PF01595">
    <property type="entry name" value="CNNM"/>
    <property type="match status" value="1"/>
</dbReference>
<dbReference type="InterPro" id="IPR051676">
    <property type="entry name" value="UPF0053_domain"/>
</dbReference>
<comment type="similarity">
    <text evidence="2">Belongs to the UPF0053 family.</text>
</comment>
<dbReference type="GO" id="GO:0050660">
    <property type="term" value="F:flavin adenine dinucleotide binding"/>
    <property type="evidence" value="ECO:0007669"/>
    <property type="project" value="InterPro"/>
</dbReference>
<evidence type="ECO:0000256" key="3">
    <source>
        <dbReference type="ARBA" id="ARBA00022475"/>
    </source>
</evidence>
<dbReference type="SUPFAM" id="SSF54631">
    <property type="entry name" value="CBS-domain pair"/>
    <property type="match status" value="1"/>
</dbReference>
<keyword evidence="7 9" id="KW-0129">CBS domain</keyword>
<feature type="compositionally biased region" description="Basic and acidic residues" evidence="11">
    <location>
        <begin position="443"/>
        <end position="453"/>
    </location>
</feature>
<evidence type="ECO:0000256" key="11">
    <source>
        <dbReference type="SAM" id="MobiDB-lite"/>
    </source>
</evidence>
<proteinExistence type="inferred from homology"/>
<evidence type="ECO:0000256" key="12">
    <source>
        <dbReference type="SAM" id="Phobius"/>
    </source>
</evidence>
<dbReference type="Gene3D" id="3.30.465.10">
    <property type="match status" value="1"/>
</dbReference>
<keyword evidence="6 10" id="KW-1133">Transmembrane helix</keyword>
<feature type="domain" description="CBS" evidence="13">
    <location>
        <begin position="284"/>
        <end position="341"/>
    </location>
</feature>
<dbReference type="InterPro" id="IPR005170">
    <property type="entry name" value="Transptr-assoc_dom"/>
</dbReference>